<dbReference type="PATRIC" id="fig|52.7.peg.5603"/>
<organism evidence="4 5">
    <name type="scientific">Chondromyces crocatus</name>
    <dbReference type="NCBI Taxonomy" id="52"/>
    <lineage>
        <taxon>Bacteria</taxon>
        <taxon>Pseudomonadati</taxon>
        <taxon>Myxococcota</taxon>
        <taxon>Polyangia</taxon>
        <taxon>Polyangiales</taxon>
        <taxon>Polyangiaceae</taxon>
        <taxon>Chondromyces</taxon>
    </lineage>
</organism>
<accession>A0A0K1EJY1</accession>
<keyword evidence="1" id="KW-0808">Transferase</keyword>
<reference evidence="4 5" key="1">
    <citation type="submission" date="2015-07" db="EMBL/GenBank/DDBJ databases">
        <title>Genome analysis of myxobacterium Chondromyces crocatus Cm c5 reveals a high potential for natural compound synthesis and the genetic basis for the loss of fruiting body formation.</title>
        <authorList>
            <person name="Zaburannyi N."/>
            <person name="Bunk B."/>
            <person name="Maier J."/>
            <person name="Overmann J."/>
            <person name="Mueller R."/>
        </authorList>
    </citation>
    <scope>NUCLEOTIDE SEQUENCE [LARGE SCALE GENOMIC DNA]</scope>
    <source>
        <strain evidence="4 5">Cm c5</strain>
    </source>
</reference>
<evidence type="ECO:0000256" key="2">
    <source>
        <dbReference type="ARBA" id="ARBA00022777"/>
    </source>
</evidence>
<proteinExistence type="predicted"/>
<dbReference type="GO" id="GO:0016301">
    <property type="term" value="F:kinase activity"/>
    <property type="evidence" value="ECO:0007669"/>
    <property type="project" value="UniProtKB-KW"/>
</dbReference>
<dbReference type="InterPro" id="IPR012893">
    <property type="entry name" value="HipA-like_C"/>
</dbReference>
<evidence type="ECO:0000259" key="3">
    <source>
        <dbReference type="Pfam" id="PF07804"/>
    </source>
</evidence>
<dbReference type="OrthoDB" id="9805913at2"/>
<dbReference type="KEGG" id="ccro:CMC5_050650"/>
<evidence type="ECO:0000256" key="1">
    <source>
        <dbReference type="ARBA" id="ARBA00022679"/>
    </source>
</evidence>
<dbReference type="STRING" id="52.CMC5_050650"/>
<dbReference type="Gene3D" id="1.10.1070.20">
    <property type="match status" value="1"/>
</dbReference>
<dbReference type="EMBL" id="CP012159">
    <property type="protein sequence ID" value="AKT40908.1"/>
    <property type="molecule type" value="Genomic_DNA"/>
</dbReference>
<evidence type="ECO:0000313" key="5">
    <source>
        <dbReference type="Proteomes" id="UP000067626"/>
    </source>
</evidence>
<gene>
    <name evidence="4" type="ORF">CMC5_050650</name>
</gene>
<feature type="domain" description="HipA-like C-terminal" evidence="3">
    <location>
        <begin position="47"/>
        <end position="243"/>
    </location>
</feature>
<name>A0A0K1EJY1_CHOCO</name>
<evidence type="ECO:0000313" key="4">
    <source>
        <dbReference type="EMBL" id="AKT40908.1"/>
    </source>
</evidence>
<dbReference type="RefSeq" id="WP_050432776.1">
    <property type="nucleotide sequence ID" value="NZ_CP012159.1"/>
</dbReference>
<keyword evidence="5" id="KW-1185">Reference proteome</keyword>
<keyword evidence="2" id="KW-0418">Kinase</keyword>
<protein>
    <recommendedName>
        <fullName evidence="3">HipA-like C-terminal domain-containing protein</fullName>
    </recommendedName>
</protein>
<dbReference type="Proteomes" id="UP000067626">
    <property type="component" value="Chromosome"/>
</dbReference>
<sequence length="336" mass="38085">MSIPTYPVREVSEAWRARVRHGERWDDDERRWDDDEERFNDGGEPMGTKQKFWCASDDGKRYLFKYAREGTGEDWSEKLAAEIGTALGLPCAEVDLASYQGHRGTLTRSFIAPERGEVLVHGNELLQDHHPNYPAHTYRRASQHTVDSVLRALGQSLIHPPVDVALRADITAAAGWFVGYLLLDALIGNTDRHHENWGIIQRTGVEVRYATLAPSYDHASSLGRELRDEDRAARLSGKDIRRTVRKYAEKTRSALYASETDPRPLSPIEAFRTASRKVPLTGDMWRDLLWRVDDDTLSRIVETLPEGHASTLARRFARALLDENRRALLKVVGSSS</sequence>
<dbReference type="Pfam" id="PF07804">
    <property type="entry name" value="HipA_C"/>
    <property type="match status" value="1"/>
</dbReference>
<dbReference type="AlphaFoldDB" id="A0A0K1EJY1"/>